<feature type="domain" description="AB hydrolase-1" evidence="1">
    <location>
        <begin position="7"/>
        <end position="247"/>
    </location>
</feature>
<dbReference type="Proteomes" id="UP000799439">
    <property type="component" value="Unassembled WGS sequence"/>
</dbReference>
<sequence>MPEAPVVVIIGGGWHTPASYAKLISALQATGLEVHCPALSSVSSSRPPVADLSTDTTLIRDYVEKIIETGQTVVAVMHSYGGQVGTNALSGLGTATRVKEGKQGGVDCLLYLCAFAQSEGKSMIDKVAEFGHMNLMPIAFDFAEDNSVLSRDPKNLILGPGLSDEETDEYLRSLNLWNGKCMYDGIERSAWREIPVMYVQTTQDMTVPLDYQKDMIEKMKAANAVVNTAELATGHCPNATMPNECAEIIKKVAFGEISV</sequence>
<name>A0A9P4J197_9PEZI</name>
<dbReference type="Pfam" id="PF12697">
    <property type="entry name" value="Abhydrolase_6"/>
    <property type="match status" value="1"/>
</dbReference>
<evidence type="ECO:0000259" key="1">
    <source>
        <dbReference type="Pfam" id="PF12697"/>
    </source>
</evidence>
<dbReference type="SUPFAM" id="SSF53474">
    <property type="entry name" value="alpha/beta-Hydrolases"/>
    <property type="match status" value="1"/>
</dbReference>
<evidence type="ECO:0000313" key="3">
    <source>
        <dbReference type="Proteomes" id="UP000799439"/>
    </source>
</evidence>
<accession>A0A9P4J197</accession>
<reference evidence="2" key="1">
    <citation type="journal article" date="2020" name="Stud. Mycol.">
        <title>101 Dothideomycetes genomes: a test case for predicting lifestyles and emergence of pathogens.</title>
        <authorList>
            <person name="Haridas S."/>
            <person name="Albert R."/>
            <person name="Binder M."/>
            <person name="Bloem J."/>
            <person name="Labutti K."/>
            <person name="Salamov A."/>
            <person name="Andreopoulos B."/>
            <person name="Baker S."/>
            <person name="Barry K."/>
            <person name="Bills G."/>
            <person name="Bluhm B."/>
            <person name="Cannon C."/>
            <person name="Castanera R."/>
            <person name="Culley D."/>
            <person name="Daum C."/>
            <person name="Ezra D."/>
            <person name="Gonzalez J."/>
            <person name="Henrissat B."/>
            <person name="Kuo A."/>
            <person name="Liang C."/>
            <person name="Lipzen A."/>
            <person name="Lutzoni F."/>
            <person name="Magnuson J."/>
            <person name="Mondo S."/>
            <person name="Nolan M."/>
            <person name="Ohm R."/>
            <person name="Pangilinan J."/>
            <person name="Park H.-J."/>
            <person name="Ramirez L."/>
            <person name="Alfaro M."/>
            <person name="Sun H."/>
            <person name="Tritt A."/>
            <person name="Yoshinaga Y."/>
            <person name="Zwiers L.-H."/>
            <person name="Turgeon B."/>
            <person name="Goodwin S."/>
            <person name="Spatafora J."/>
            <person name="Crous P."/>
            <person name="Grigoriev I."/>
        </authorList>
    </citation>
    <scope>NUCLEOTIDE SEQUENCE</scope>
    <source>
        <strain evidence="2">CBS 260.36</strain>
    </source>
</reference>
<proteinExistence type="predicted"/>
<protein>
    <submittedName>
        <fullName evidence="2">Alpha/beta-hydrolase</fullName>
    </submittedName>
</protein>
<dbReference type="OrthoDB" id="1263307at2759"/>
<dbReference type="PANTHER" id="PTHR37017">
    <property type="entry name" value="AB HYDROLASE-1 DOMAIN-CONTAINING PROTEIN-RELATED"/>
    <property type="match status" value="1"/>
</dbReference>
<comment type="caution">
    <text evidence="2">The sequence shown here is derived from an EMBL/GenBank/DDBJ whole genome shotgun (WGS) entry which is preliminary data.</text>
</comment>
<evidence type="ECO:0000313" key="2">
    <source>
        <dbReference type="EMBL" id="KAF2152255.1"/>
    </source>
</evidence>
<dbReference type="InterPro" id="IPR029058">
    <property type="entry name" value="AB_hydrolase_fold"/>
</dbReference>
<organism evidence="2 3">
    <name type="scientific">Myriangium duriaei CBS 260.36</name>
    <dbReference type="NCBI Taxonomy" id="1168546"/>
    <lineage>
        <taxon>Eukaryota</taxon>
        <taxon>Fungi</taxon>
        <taxon>Dikarya</taxon>
        <taxon>Ascomycota</taxon>
        <taxon>Pezizomycotina</taxon>
        <taxon>Dothideomycetes</taxon>
        <taxon>Dothideomycetidae</taxon>
        <taxon>Myriangiales</taxon>
        <taxon>Myriangiaceae</taxon>
        <taxon>Myriangium</taxon>
    </lineage>
</organism>
<dbReference type="AlphaFoldDB" id="A0A9P4J197"/>
<dbReference type="Gene3D" id="3.40.50.1820">
    <property type="entry name" value="alpha/beta hydrolase"/>
    <property type="match status" value="1"/>
</dbReference>
<gene>
    <name evidence="2" type="ORF">K461DRAFT_278466</name>
</gene>
<dbReference type="InterPro" id="IPR000073">
    <property type="entry name" value="AB_hydrolase_1"/>
</dbReference>
<dbReference type="PANTHER" id="PTHR37017:SF10">
    <property type="entry name" value="AB HYDROLASE-1 DOMAIN-CONTAINING PROTEIN"/>
    <property type="match status" value="1"/>
</dbReference>
<dbReference type="InterPro" id="IPR052897">
    <property type="entry name" value="Sec-Metab_Biosynth_Hydrolase"/>
</dbReference>
<keyword evidence="3" id="KW-1185">Reference proteome</keyword>
<dbReference type="EMBL" id="ML996086">
    <property type="protein sequence ID" value="KAF2152255.1"/>
    <property type="molecule type" value="Genomic_DNA"/>
</dbReference>